<dbReference type="Proteomes" id="UP001630127">
    <property type="component" value="Unassembled WGS sequence"/>
</dbReference>
<dbReference type="PANTHER" id="PTHR47718">
    <property type="entry name" value="OS01G0519700 PROTEIN"/>
    <property type="match status" value="1"/>
</dbReference>
<evidence type="ECO:0000313" key="1">
    <source>
        <dbReference type="EMBL" id="KAL3500054.1"/>
    </source>
</evidence>
<reference evidence="1 2" key="1">
    <citation type="submission" date="2024-11" db="EMBL/GenBank/DDBJ databases">
        <title>A near-complete genome assembly of Cinchona calisaya.</title>
        <authorList>
            <person name="Lian D.C."/>
            <person name="Zhao X.W."/>
            <person name="Wei L."/>
        </authorList>
    </citation>
    <scope>NUCLEOTIDE SEQUENCE [LARGE SCALE GENOMIC DNA]</scope>
    <source>
        <tissue evidence="1">Nenye</tissue>
    </source>
</reference>
<evidence type="ECO:0000313" key="2">
    <source>
        <dbReference type="Proteomes" id="UP001630127"/>
    </source>
</evidence>
<keyword evidence="2" id="KW-1185">Reference proteome</keyword>
<comment type="caution">
    <text evidence="1">The sequence shown here is derived from an EMBL/GenBank/DDBJ whole genome shotgun (WGS) entry which is preliminary data.</text>
</comment>
<dbReference type="PANTHER" id="PTHR47718:SF2">
    <property type="entry name" value="PROTEIN FAR1-RELATED SEQUENCE 5-LIKE"/>
    <property type="match status" value="1"/>
</dbReference>
<name>A0ABD2XXG4_9GENT</name>
<protein>
    <submittedName>
        <fullName evidence="1">Uncharacterized protein</fullName>
    </submittedName>
</protein>
<proteinExistence type="predicted"/>
<accession>A0ABD2XXG4</accession>
<sequence length="185" mass="22005">MIKDYDIFGDVVSFDTIYRTNKAYRPLASFVGMNNHREMVIFGAALLHVLKVLDAMNFKTMIPSQYVFERWTKSASNIEEIKAKGDANFTYGWPFQQSHGEFSELLRSMQWPLHNFSLDEQKLVKYIFDRADENEVIVQIYLEFARRSVLQTLKPEVWLVSEQQCMETNRKLEENFHFYSTEQRY</sequence>
<dbReference type="AlphaFoldDB" id="A0ABD2XXG4"/>
<dbReference type="EMBL" id="JBJUIK010000016">
    <property type="protein sequence ID" value="KAL3500054.1"/>
    <property type="molecule type" value="Genomic_DNA"/>
</dbReference>
<organism evidence="1 2">
    <name type="scientific">Cinchona calisaya</name>
    <dbReference type="NCBI Taxonomy" id="153742"/>
    <lineage>
        <taxon>Eukaryota</taxon>
        <taxon>Viridiplantae</taxon>
        <taxon>Streptophyta</taxon>
        <taxon>Embryophyta</taxon>
        <taxon>Tracheophyta</taxon>
        <taxon>Spermatophyta</taxon>
        <taxon>Magnoliopsida</taxon>
        <taxon>eudicotyledons</taxon>
        <taxon>Gunneridae</taxon>
        <taxon>Pentapetalae</taxon>
        <taxon>asterids</taxon>
        <taxon>lamiids</taxon>
        <taxon>Gentianales</taxon>
        <taxon>Rubiaceae</taxon>
        <taxon>Cinchonoideae</taxon>
        <taxon>Cinchoneae</taxon>
        <taxon>Cinchona</taxon>
    </lineage>
</organism>
<gene>
    <name evidence="1" type="ORF">ACH5RR_039147</name>
</gene>